<organism evidence="1 2">
    <name type="scientific">Parnassius mnemosyne</name>
    <name type="common">clouded apollo</name>
    <dbReference type="NCBI Taxonomy" id="213953"/>
    <lineage>
        <taxon>Eukaryota</taxon>
        <taxon>Metazoa</taxon>
        <taxon>Ecdysozoa</taxon>
        <taxon>Arthropoda</taxon>
        <taxon>Hexapoda</taxon>
        <taxon>Insecta</taxon>
        <taxon>Pterygota</taxon>
        <taxon>Neoptera</taxon>
        <taxon>Endopterygota</taxon>
        <taxon>Lepidoptera</taxon>
        <taxon>Glossata</taxon>
        <taxon>Ditrysia</taxon>
        <taxon>Papilionoidea</taxon>
        <taxon>Papilionidae</taxon>
        <taxon>Parnassiinae</taxon>
        <taxon>Parnassini</taxon>
        <taxon>Parnassius</taxon>
        <taxon>Driopa</taxon>
    </lineage>
</organism>
<gene>
    <name evidence="1" type="ORF">PARMNEM_LOCUS14707</name>
</gene>
<dbReference type="InterPro" id="IPR011011">
    <property type="entry name" value="Znf_FYVE_PHD"/>
</dbReference>
<dbReference type="AlphaFoldDB" id="A0AAV1LIH7"/>
<name>A0AAV1LIH7_9NEOP</name>
<sequence length="70" mass="7456">MVKGGACGKLLSTAEAVKCGQCPVLYHRACVGPNALRLMNAGNVQSVKGLYQRVTTLLLLLGAWSQRVKI</sequence>
<comment type="caution">
    <text evidence="1">The sequence shown here is derived from an EMBL/GenBank/DDBJ whole genome shotgun (WGS) entry which is preliminary data.</text>
</comment>
<proteinExistence type="predicted"/>
<evidence type="ECO:0008006" key="3">
    <source>
        <dbReference type="Google" id="ProtNLM"/>
    </source>
</evidence>
<dbReference type="SUPFAM" id="SSF57903">
    <property type="entry name" value="FYVE/PHD zinc finger"/>
    <property type="match status" value="1"/>
</dbReference>
<reference evidence="1 2" key="1">
    <citation type="submission" date="2023-11" db="EMBL/GenBank/DDBJ databases">
        <authorList>
            <person name="Hedman E."/>
            <person name="Englund M."/>
            <person name="Stromberg M."/>
            <person name="Nyberg Akerstrom W."/>
            <person name="Nylinder S."/>
            <person name="Jareborg N."/>
            <person name="Kallberg Y."/>
            <person name="Kronander E."/>
        </authorList>
    </citation>
    <scope>NUCLEOTIDE SEQUENCE [LARGE SCALE GENOMIC DNA]</scope>
</reference>
<accession>A0AAV1LIH7</accession>
<evidence type="ECO:0000313" key="2">
    <source>
        <dbReference type="Proteomes" id="UP001314205"/>
    </source>
</evidence>
<keyword evidence="2" id="KW-1185">Reference proteome</keyword>
<dbReference type="Proteomes" id="UP001314205">
    <property type="component" value="Unassembled WGS sequence"/>
</dbReference>
<protein>
    <recommendedName>
        <fullName evidence="3">Zinc finger PHD-type domain-containing protein</fullName>
    </recommendedName>
</protein>
<evidence type="ECO:0000313" key="1">
    <source>
        <dbReference type="EMBL" id="CAK1595193.1"/>
    </source>
</evidence>
<dbReference type="EMBL" id="CAVLGL010000091">
    <property type="protein sequence ID" value="CAK1595193.1"/>
    <property type="molecule type" value="Genomic_DNA"/>
</dbReference>